<reference evidence="2 3" key="1">
    <citation type="journal article" date="2011" name="Genome Biol.">
        <title>Comparative genome sequence analysis underscores mycoparasitism as the ancestral life style of Trichoderma.</title>
        <authorList>
            <person name="Kubicek C.P."/>
            <person name="Herrera-Estrella A."/>
            <person name="Seidl-Seiboth V."/>
            <person name="Martinez D.A."/>
            <person name="Druzhinina I.S."/>
            <person name="Thon M."/>
            <person name="Zeilinger S."/>
            <person name="Casas-Flores S."/>
            <person name="Horwitz B.A."/>
            <person name="Mukherjee P.K."/>
            <person name="Mukherjee M."/>
            <person name="Kredics L."/>
            <person name="Alcaraz L.D."/>
            <person name="Aerts A."/>
            <person name="Antal Z."/>
            <person name="Atanasova L."/>
            <person name="Cervantes-Badillo M.G."/>
            <person name="Challacombe J."/>
            <person name="Chertkov O."/>
            <person name="McCluskey K."/>
            <person name="Coulpier F."/>
            <person name="Deshpande N."/>
            <person name="von Doehren H."/>
            <person name="Ebbole D.J."/>
            <person name="Esquivel-Naranjo E.U."/>
            <person name="Fekete E."/>
            <person name="Flipphi M."/>
            <person name="Glaser F."/>
            <person name="Gomez-Rodriguez E.Y."/>
            <person name="Gruber S."/>
            <person name="Han C."/>
            <person name="Henrissat B."/>
            <person name="Hermosa R."/>
            <person name="Hernandez-Onate M."/>
            <person name="Karaffa L."/>
            <person name="Kosti I."/>
            <person name="Le Crom S."/>
            <person name="Lindquist E."/>
            <person name="Lucas S."/>
            <person name="Luebeck M."/>
            <person name="Luebeck P.S."/>
            <person name="Margeot A."/>
            <person name="Metz B."/>
            <person name="Misra M."/>
            <person name="Nevalainen H."/>
            <person name="Omann M."/>
            <person name="Packer N."/>
            <person name="Perrone G."/>
            <person name="Uresti-Rivera E.E."/>
            <person name="Salamov A."/>
            <person name="Schmoll M."/>
            <person name="Seiboth B."/>
            <person name="Shapiro H."/>
            <person name="Sukno S."/>
            <person name="Tamayo-Ramos J.A."/>
            <person name="Tisch D."/>
            <person name="Wiest A."/>
            <person name="Wilkinson H.H."/>
            <person name="Zhang M."/>
            <person name="Coutinho P.M."/>
            <person name="Kenerley C.M."/>
            <person name="Monte E."/>
            <person name="Baker S.E."/>
            <person name="Grigoriev I.V."/>
        </authorList>
    </citation>
    <scope>NUCLEOTIDE SEQUENCE [LARGE SCALE GENOMIC DNA]</scope>
    <source>
        <strain evidence="3">Gv29-8 / FGSC 10586</strain>
    </source>
</reference>
<comment type="caution">
    <text evidence="2">The sequence shown here is derived from an EMBL/GenBank/DDBJ whole genome shotgun (WGS) entry which is preliminary data.</text>
</comment>
<dbReference type="HOGENOM" id="CLU_593202_0_0_1"/>
<feature type="region of interest" description="Disordered" evidence="1">
    <location>
        <begin position="429"/>
        <end position="461"/>
    </location>
</feature>
<dbReference type="InParanoid" id="G9MPX2"/>
<accession>G9MPX2</accession>
<evidence type="ECO:0000313" key="2">
    <source>
        <dbReference type="EMBL" id="EHK23922.1"/>
    </source>
</evidence>
<dbReference type="eggNOG" id="ENOG502T57S">
    <property type="taxonomic scope" value="Eukaryota"/>
</dbReference>
<name>G9MPX2_HYPVG</name>
<dbReference type="GeneID" id="25791533"/>
<evidence type="ECO:0000313" key="3">
    <source>
        <dbReference type="Proteomes" id="UP000007115"/>
    </source>
</evidence>
<feature type="compositionally biased region" description="Basic and acidic residues" evidence="1">
    <location>
        <begin position="452"/>
        <end position="461"/>
    </location>
</feature>
<dbReference type="Proteomes" id="UP000007115">
    <property type="component" value="Unassembled WGS sequence"/>
</dbReference>
<sequence>MAQVLIPIVGITLAEAGKSLGLAGISWAGTKVFQAVADAVVEKTDPNEAVKRKLETALGELGKIKTSIHDLSVQIRDLRIETKVDQLQTQVDNIEALYDQYTNAAAALAKAAETHASNPHQYQQCVHRCTDVGKQVIKDVYPALKHINTALVEQGEQSLLHLLHTAHVNDNKDFLAQYCMLKAALLKYFLIEVKAMVLFDLAKQDDTVEFGTYEYEGTMKKVWDMVEAQQNKFDSLLHVNVRRLAEYMCKNGNEKTFITLRSHNGTNIGRGLLVWQTKASMLNWVVRPIISPGYRWILARFGAGDEPRADYGHQSRPDPPLDDATMSGEHWFSITADILGPDCRSLSGGNGVDNVPTKSWSVSACRYKLHPTPEGLFRLEYGMQFASGAGDHTFLEVGDDGLLHDRYQANVNEPRQKFQIELWDMSKPYDPEAKSPEQHDLEGDNGYWKKPKKDEGGCILM</sequence>
<dbReference type="OrthoDB" id="5581574at2759"/>
<feature type="compositionally biased region" description="Basic and acidic residues" evidence="1">
    <location>
        <begin position="429"/>
        <end position="442"/>
    </location>
</feature>
<evidence type="ECO:0000256" key="1">
    <source>
        <dbReference type="SAM" id="MobiDB-lite"/>
    </source>
</evidence>
<keyword evidence="3" id="KW-1185">Reference proteome</keyword>
<dbReference type="VEuPathDB" id="FungiDB:TRIVIDRAFT_221169"/>
<proteinExistence type="predicted"/>
<dbReference type="AlphaFoldDB" id="G9MPX2"/>
<dbReference type="RefSeq" id="XP_013958123.1">
    <property type="nucleotide sequence ID" value="XM_014102648.1"/>
</dbReference>
<protein>
    <recommendedName>
        <fullName evidence="4">Fungal N-terminal domain-containing protein</fullName>
    </recommendedName>
</protein>
<gene>
    <name evidence="2" type="ORF">TRIVIDRAFT_221169</name>
</gene>
<dbReference type="EMBL" id="ABDF02000005">
    <property type="protein sequence ID" value="EHK23922.1"/>
    <property type="molecule type" value="Genomic_DNA"/>
</dbReference>
<evidence type="ECO:0008006" key="4">
    <source>
        <dbReference type="Google" id="ProtNLM"/>
    </source>
</evidence>
<organism evidence="2 3">
    <name type="scientific">Hypocrea virens (strain Gv29-8 / FGSC 10586)</name>
    <name type="common">Gliocladium virens</name>
    <name type="synonym">Trichoderma virens</name>
    <dbReference type="NCBI Taxonomy" id="413071"/>
    <lineage>
        <taxon>Eukaryota</taxon>
        <taxon>Fungi</taxon>
        <taxon>Dikarya</taxon>
        <taxon>Ascomycota</taxon>
        <taxon>Pezizomycotina</taxon>
        <taxon>Sordariomycetes</taxon>
        <taxon>Hypocreomycetidae</taxon>
        <taxon>Hypocreales</taxon>
        <taxon>Hypocreaceae</taxon>
        <taxon>Trichoderma</taxon>
    </lineage>
</organism>